<dbReference type="Pfam" id="PF01476">
    <property type="entry name" value="LysM"/>
    <property type="match status" value="2"/>
</dbReference>
<feature type="chain" id="PRO_5026880743" description="LysM domain-containing protein" evidence="1">
    <location>
        <begin position="23"/>
        <end position="344"/>
    </location>
</feature>
<feature type="domain" description="LysM" evidence="2">
    <location>
        <begin position="168"/>
        <end position="212"/>
    </location>
</feature>
<dbReference type="InterPro" id="IPR018392">
    <property type="entry name" value="LysM"/>
</dbReference>
<feature type="domain" description="LysM" evidence="2">
    <location>
        <begin position="104"/>
        <end position="151"/>
    </location>
</feature>
<dbReference type="EMBL" id="CAADRP010001112">
    <property type="protein sequence ID" value="VFU36056.1"/>
    <property type="molecule type" value="Genomic_DNA"/>
</dbReference>
<evidence type="ECO:0000256" key="1">
    <source>
        <dbReference type="SAM" id="SignalP"/>
    </source>
</evidence>
<proteinExistence type="predicted"/>
<dbReference type="Gene3D" id="3.10.350.10">
    <property type="entry name" value="LysM domain"/>
    <property type="match status" value="2"/>
</dbReference>
<protein>
    <recommendedName>
        <fullName evidence="2">LysM domain-containing protein</fullName>
    </recommendedName>
</protein>
<dbReference type="SUPFAM" id="SSF54106">
    <property type="entry name" value="LysM domain"/>
    <property type="match status" value="2"/>
</dbReference>
<gene>
    <name evidence="3" type="ORF">SVIM_LOCUS180031</name>
</gene>
<name>A0A6N2L4J0_SALVM</name>
<dbReference type="SMART" id="SM00257">
    <property type="entry name" value="LysM"/>
    <property type="match status" value="2"/>
</dbReference>
<accession>A0A6N2L4J0</accession>
<sequence>MGFARILVCLLFYSSFATISVAQQAFKCTAGKTCRSIVGYKSPNTTSISSIQKLFGVKNRHSLLGANNLPLSTQSNYVIREQTVIKIPIPCICFNGTGASNKMPIYTVQPDDTLYYIANDVFMGLLTYPRIQQVNQIENPNLINVSQELWIPLSCSCEEVDGERVMHYAHLVEEGSTVEEIAEMFGTTNDTLYRLNGIANNSQLYAETAFDVPLKDTTTLSSIKNLRSILGANNFPPSTSPNFTIPTKQHIKIPFTCLCINNTGLSNKQPIYTVQKDDAPLSYSSISFLSCDDVDGVKVVHYGHVMEDGSSLELIAQEYGTSRKTMTALYWLVKFLMSLSKAII</sequence>
<feature type="signal peptide" evidence="1">
    <location>
        <begin position="1"/>
        <end position="22"/>
    </location>
</feature>
<reference evidence="3" key="1">
    <citation type="submission" date="2019-03" db="EMBL/GenBank/DDBJ databases">
        <authorList>
            <person name="Mank J."/>
            <person name="Almeida P."/>
        </authorList>
    </citation>
    <scope>NUCLEOTIDE SEQUENCE</scope>
    <source>
        <strain evidence="3">78183</strain>
    </source>
</reference>
<dbReference type="PANTHER" id="PTHR33734">
    <property type="entry name" value="LYSM DOMAIN-CONTAINING GPI-ANCHORED PROTEIN 2"/>
    <property type="match status" value="1"/>
</dbReference>
<dbReference type="AlphaFoldDB" id="A0A6N2L4J0"/>
<evidence type="ECO:0000259" key="2">
    <source>
        <dbReference type="PROSITE" id="PS51782"/>
    </source>
</evidence>
<dbReference type="PANTHER" id="PTHR33734:SF11">
    <property type="entry name" value="LYSM DOMAIN-CONTAINING GPI-ANCHORED PROTEIN 2"/>
    <property type="match status" value="1"/>
</dbReference>
<organism evidence="3">
    <name type="scientific">Salix viminalis</name>
    <name type="common">Common osier</name>
    <name type="synonym">Basket willow</name>
    <dbReference type="NCBI Taxonomy" id="40686"/>
    <lineage>
        <taxon>Eukaryota</taxon>
        <taxon>Viridiplantae</taxon>
        <taxon>Streptophyta</taxon>
        <taxon>Embryophyta</taxon>
        <taxon>Tracheophyta</taxon>
        <taxon>Spermatophyta</taxon>
        <taxon>Magnoliopsida</taxon>
        <taxon>eudicotyledons</taxon>
        <taxon>Gunneridae</taxon>
        <taxon>Pentapetalae</taxon>
        <taxon>rosids</taxon>
        <taxon>fabids</taxon>
        <taxon>Malpighiales</taxon>
        <taxon>Salicaceae</taxon>
        <taxon>Saliceae</taxon>
        <taxon>Salix</taxon>
    </lineage>
</organism>
<evidence type="ECO:0000313" key="3">
    <source>
        <dbReference type="EMBL" id="VFU36056.1"/>
    </source>
</evidence>
<dbReference type="CDD" id="cd00118">
    <property type="entry name" value="LysM"/>
    <property type="match status" value="2"/>
</dbReference>
<dbReference type="InterPro" id="IPR036779">
    <property type="entry name" value="LysM_dom_sf"/>
</dbReference>
<dbReference type="PROSITE" id="PS51782">
    <property type="entry name" value="LYSM"/>
    <property type="match status" value="2"/>
</dbReference>
<keyword evidence="1" id="KW-0732">Signal</keyword>